<dbReference type="RefSeq" id="XP_003060495.1">
    <property type="nucleotide sequence ID" value="XM_003060449.1"/>
</dbReference>
<dbReference type="OrthoDB" id="407410at2759"/>
<keyword evidence="7" id="KW-0406">Ion transport</keyword>
<feature type="transmembrane region" description="Helical" evidence="9">
    <location>
        <begin position="106"/>
        <end position="127"/>
    </location>
</feature>
<keyword evidence="5" id="KW-0915">Sodium</keyword>
<feature type="transmembrane region" description="Helical" evidence="9">
    <location>
        <begin position="35"/>
        <end position="54"/>
    </location>
</feature>
<dbReference type="EMBL" id="GG663742">
    <property type="protein sequence ID" value="EEH55264.1"/>
    <property type="molecule type" value="Genomic_DNA"/>
</dbReference>
<comment type="similarity">
    <text evidence="8">Belongs to the Ca(2+):cation antiporter (CaCA) (TC 2.A.19) family. Cation/calcium exchanger (CCX) subfamily.</text>
</comment>
<dbReference type="PANTHER" id="PTHR12266:SF0">
    <property type="entry name" value="MITOCHONDRIAL SODIUM_CALCIUM EXCHANGER PROTEIN"/>
    <property type="match status" value="1"/>
</dbReference>
<dbReference type="Proteomes" id="UP000001876">
    <property type="component" value="Unassembled WGS sequence"/>
</dbReference>
<dbReference type="PANTHER" id="PTHR12266">
    <property type="entry name" value="NA+/CA2+ K+ INDEPENDENT EXCHANGER"/>
    <property type="match status" value="1"/>
</dbReference>
<dbReference type="AlphaFoldDB" id="C1MY31"/>
<proteinExistence type="inferred from homology"/>
<feature type="transmembrane region" description="Helical" evidence="9">
    <location>
        <begin position="213"/>
        <end position="234"/>
    </location>
</feature>
<dbReference type="Gene3D" id="1.20.1420.30">
    <property type="entry name" value="NCX, central ion-binding region"/>
    <property type="match status" value="1"/>
</dbReference>
<dbReference type="KEGG" id="mpp:MICPUCDRAFT_60382"/>
<evidence type="ECO:0000256" key="4">
    <source>
        <dbReference type="ARBA" id="ARBA00022989"/>
    </source>
</evidence>
<dbReference type="InterPro" id="IPR051359">
    <property type="entry name" value="CaCA_antiporter"/>
</dbReference>
<feature type="domain" description="Sodium/calcium exchanger membrane region" evidence="10">
    <location>
        <begin position="76"/>
        <end position="220"/>
    </location>
</feature>
<evidence type="ECO:0000313" key="12">
    <source>
        <dbReference type="Proteomes" id="UP000001876"/>
    </source>
</evidence>
<protein>
    <submittedName>
        <fullName evidence="11">Ca2+:Cation antiporter family</fullName>
    </submittedName>
</protein>
<keyword evidence="6 9" id="KW-0472">Membrane</keyword>
<dbReference type="GO" id="GO:0008324">
    <property type="term" value="F:monoatomic cation transmembrane transporter activity"/>
    <property type="evidence" value="ECO:0007669"/>
    <property type="project" value="TreeGrafter"/>
</dbReference>
<keyword evidence="7" id="KW-0739">Sodium transport</keyword>
<evidence type="ECO:0000259" key="10">
    <source>
        <dbReference type="Pfam" id="PF01699"/>
    </source>
</evidence>
<evidence type="ECO:0000256" key="1">
    <source>
        <dbReference type="ARBA" id="ARBA00004141"/>
    </source>
</evidence>
<dbReference type="GO" id="GO:0016020">
    <property type="term" value="C:membrane"/>
    <property type="evidence" value="ECO:0007669"/>
    <property type="project" value="UniProtKB-SubCell"/>
</dbReference>
<organism evidence="12">
    <name type="scientific">Micromonas pusilla (strain CCMP1545)</name>
    <name type="common">Picoplanktonic green alga</name>
    <dbReference type="NCBI Taxonomy" id="564608"/>
    <lineage>
        <taxon>Eukaryota</taxon>
        <taxon>Viridiplantae</taxon>
        <taxon>Chlorophyta</taxon>
        <taxon>Mamiellophyceae</taxon>
        <taxon>Mamiellales</taxon>
        <taxon>Mamiellaceae</taxon>
        <taxon>Micromonas</taxon>
    </lineage>
</organism>
<comment type="subcellular location">
    <subcellularLocation>
        <location evidence="1">Membrane</location>
        <topology evidence="1">Multi-pass membrane protein</topology>
    </subcellularLocation>
</comment>
<evidence type="ECO:0000256" key="8">
    <source>
        <dbReference type="ARBA" id="ARBA00038187"/>
    </source>
</evidence>
<dbReference type="Pfam" id="PF01699">
    <property type="entry name" value="Na_Ca_ex"/>
    <property type="match status" value="1"/>
</dbReference>
<dbReference type="eggNOG" id="KOG2399">
    <property type="taxonomic scope" value="Eukaryota"/>
</dbReference>
<gene>
    <name evidence="11" type="ORF">MICPUCDRAFT_60382</name>
</gene>
<keyword evidence="3 9" id="KW-0812">Transmembrane</keyword>
<reference evidence="11 12" key="1">
    <citation type="journal article" date="2009" name="Science">
        <title>Green evolution and dynamic adaptations revealed by genomes of the marine picoeukaryotes Micromonas.</title>
        <authorList>
            <person name="Worden A.Z."/>
            <person name="Lee J.H."/>
            <person name="Mock T."/>
            <person name="Rouze P."/>
            <person name="Simmons M.P."/>
            <person name="Aerts A.L."/>
            <person name="Allen A.E."/>
            <person name="Cuvelier M.L."/>
            <person name="Derelle E."/>
            <person name="Everett M.V."/>
            <person name="Foulon E."/>
            <person name="Grimwood J."/>
            <person name="Gundlach H."/>
            <person name="Henrissat B."/>
            <person name="Napoli C."/>
            <person name="McDonald S.M."/>
            <person name="Parker M.S."/>
            <person name="Rombauts S."/>
            <person name="Salamov A."/>
            <person name="Von Dassow P."/>
            <person name="Badger J.H."/>
            <person name="Coutinho P.M."/>
            <person name="Demir E."/>
            <person name="Dubchak I."/>
            <person name="Gentemann C."/>
            <person name="Eikrem W."/>
            <person name="Gready J.E."/>
            <person name="John U."/>
            <person name="Lanier W."/>
            <person name="Lindquist E.A."/>
            <person name="Lucas S."/>
            <person name="Mayer K.F."/>
            <person name="Moreau H."/>
            <person name="Not F."/>
            <person name="Otillar R."/>
            <person name="Panaud O."/>
            <person name="Pangilinan J."/>
            <person name="Paulsen I."/>
            <person name="Piegu B."/>
            <person name="Poliakov A."/>
            <person name="Robbens S."/>
            <person name="Schmutz J."/>
            <person name="Toulza E."/>
            <person name="Wyss T."/>
            <person name="Zelensky A."/>
            <person name="Zhou K."/>
            <person name="Armbrust E.V."/>
            <person name="Bhattacharya D."/>
            <person name="Goodenough U.W."/>
            <person name="Van de Peer Y."/>
            <person name="Grigoriev I.V."/>
        </authorList>
    </citation>
    <scope>NUCLEOTIDE SEQUENCE [LARGE SCALE GENOMIC DNA]</scope>
    <source>
        <strain evidence="11 12">CCMP1545</strain>
    </source>
</reference>
<evidence type="ECO:0000256" key="3">
    <source>
        <dbReference type="ARBA" id="ARBA00022692"/>
    </source>
</evidence>
<dbReference type="GeneID" id="9685933"/>
<name>C1MY31_MICPC</name>
<feature type="transmembrane region" description="Helical" evidence="9">
    <location>
        <begin position="139"/>
        <end position="160"/>
    </location>
</feature>
<dbReference type="GO" id="GO:0006814">
    <property type="term" value="P:sodium ion transport"/>
    <property type="evidence" value="ECO:0007669"/>
    <property type="project" value="UniProtKB-KW"/>
</dbReference>
<keyword evidence="12" id="KW-1185">Reference proteome</keyword>
<dbReference type="InterPro" id="IPR044880">
    <property type="entry name" value="NCX_ion-bd_dom_sf"/>
</dbReference>
<evidence type="ECO:0000256" key="9">
    <source>
        <dbReference type="SAM" id="Phobius"/>
    </source>
</evidence>
<accession>C1MY31</accession>
<dbReference type="InterPro" id="IPR004837">
    <property type="entry name" value="NaCa_Exmemb"/>
</dbReference>
<evidence type="ECO:0000256" key="6">
    <source>
        <dbReference type="ARBA" id="ARBA00023136"/>
    </source>
</evidence>
<sequence length="240" mass="25109">MNIFCMACPSALPVTAPLFFIAAERFLPNDVNPAGAIYGAACGALGAVALYAAWPTLIGPDAPRAAVRAMTAALTIVAFAQSITWMDVVAGEIVALLAAVGTINGLSESLLGATVLAWGISIGDLVSNVTVAKEGHPRMAVAACVGGPMFNVLVGLSLGMFSNVSKSGRPLRHFKLHNDVIVLVASLLIALVYLFLSVVVVNRGRITRATALGVLFFYAGTQAVYVLTSMDMIFKTPWLR</sequence>
<keyword evidence="2" id="KW-0813">Transport</keyword>
<keyword evidence="4 9" id="KW-1133">Transmembrane helix</keyword>
<evidence type="ECO:0000313" key="11">
    <source>
        <dbReference type="EMBL" id="EEH55264.1"/>
    </source>
</evidence>
<evidence type="ECO:0000256" key="2">
    <source>
        <dbReference type="ARBA" id="ARBA00022448"/>
    </source>
</evidence>
<evidence type="ECO:0000256" key="7">
    <source>
        <dbReference type="ARBA" id="ARBA00023201"/>
    </source>
</evidence>
<evidence type="ECO:0000256" key="5">
    <source>
        <dbReference type="ARBA" id="ARBA00023053"/>
    </source>
</evidence>
<feature type="transmembrane region" description="Helical" evidence="9">
    <location>
        <begin position="180"/>
        <end position="201"/>
    </location>
</feature>